<dbReference type="GO" id="GO:0016491">
    <property type="term" value="F:oxidoreductase activity"/>
    <property type="evidence" value="ECO:0007669"/>
    <property type="project" value="InterPro"/>
</dbReference>
<dbReference type="HOGENOM" id="CLU_3194840_0_0_6"/>
<proteinExistence type="predicted"/>
<keyword evidence="2" id="KW-1185">Reference proteome</keyword>
<reference evidence="1 2" key="1">
    <citation type="submission" date="2013-10" db="EMBL/GenBank/DDBJ databases">
        <title>The Genome Sequence of Acinetobacter brisouii CIP 110357.</title>
        <authorList>
            <consortium name="The Broad Institute Genomics Platform"/>
            <consortium name="The Broad Institute Genome Sequencing Center for Infectious Disease"/>
            <person name="Cerqueira G."/>
            <person name="Feldgarden M."/>
            <person name="Courvalin P."/>
            <person name="Grillot-Courvalin C."/>
            <person name="Clermont D."/>
            <person name="Rocha E."/>
            <person name="Yoon E.-J."/>
            <person name="Nemec A."/>
            <person name="Young S.K."/>
            <person name="Zeng Q."/>
            <person name="Gargeya S."/>
            <person name="Fitzgerald M."/>
            <person name="Abouelleil A."/>
            <person name="Alvarado L."/>
            <person name="Berlin A.M."/>
            <person name="Chapman S.B."/>
            <person name="Gainer-Dewar J."/>
            <person name="Goldberg J."/>
            <person name="Gnerre S."/>
            <person name="Griggs A."/>
            <person name="Gujja S."/>
            <person name="Hansen M."/>
            <person name="Howarth C."/>
            <person name="Imamovic A."/>
            <person name="Ireland A."/>
            <person name="Larimer J."/>
            <person name="McCowan C."/>
            <person name="Murphy C."/>
            <person name="Pearson M."/>
            <person name="Poon T.W."/>
            <person name="Priest M."/>
            <person name="Roberts A."/>
            <person name="Saif S."/>
            <person name="Shea T."/>
            <person name="Sykes S."/>
            <person name="Wortman J."/>
            <person name="Nusbaum C."/>
            <person name="Birren B."/>
        </authorList>
    </citation>
    <scope>NUCLEOTIDE SEQUENCE [LARGE SCALE GENOMIC DNA]</scope>
    <source>
        <strain evidence="1 2">CIP 110357</strain>
    </source>
</reference>
<dbReference type="EMBL" id="AYEU01000012">
    <property type="protein sequence ID" value="ESK48240.1"/>
    <property type="molecule type" value="Genomic_DNA"/>
</dbReference>
<evidence type="ECO:0000313" key="1">
    <source>
        <dbReference type="EMBL" id="ESK48240.1"/>
    </source>
</evidence>
<dbReference type="Proteomes" id="UP000018418">
    <property type="component" value="Unassembled WGS sequence"/>
</dbReference>
<protein>
    <submittedName>
        <fullName evidence="1">Uncharacterized protein</fullName>
    </submittedName>
</protein>
<dbReference type="Gene3D" id="1.10.620.20">
    <property type="entry name" value="Ribonucleotide Reductase, subunit A"/>
    <property type="match status" value="1"/>
</dbReference>
<dbReference type="InterPro" id="IPR009078">
    <property type="entry name" value="Ferritin-like_SF"/>
</dbReference>
<sequence>MQIDIKTSNVKPIRNTYKYVEKRFGDKVASRYQEASYDIRSIQHE</sequence>
<comment type="caution">
    <text evidence="1">The sequence shown here is derived from an EMBL/GenBank/DDBJ whole genome shotgun (WGS) entry which is preliminary data.</text>
</comment>
<accession>V2UHU6</accession>
<gene>
    <name evidence="1" type="ORF">P255_02883</name>
</gene>
<dbReference type="SUPFAM" id="SSF47240">
    <property type="entry name" value="Ferritin-like"/>
    <property type="match status" value="1"/>
</dbReference>
<dbReference type="AlphaFoldDB" id="V2UHU6"/>
<name>V2UHU6_9GAMM</name>
<organism evidence="1 2">
    <name type="scientific">Acinetobacter brisouii CIP 110357</name>
    <dbReference type="NCBI Taxonomy" id="1341683"/>
    <lineage>
        <taxon>Bacteria</taxon>
        <taxon>Pseudomonadati</taxon>
        <taxon>Pseudomonadota</taxon>
        <taxon>Gammaproteobacteria</taxon>
        <taxon>Moraxellales</taxon>
        <taxon>Moraxellaceae</taxon>
        <taxon>Acinetobacter</taxon>
    </lineage>
</organism>
<evidence type="ECO:0000313" key="2">
    <source>
        <dbReference type="Proteomes" id="UP000018418"/>
    </source>
</evidence>
<dbReference type="PATRIC" id="fig|1341683.3.peg.2853"/>
<dbReference type="InterPro" id="IPR012348">
    <property type="entry name" value="RNR-like"/>
</dbReference>